<evidence type="ECO:0000313" key="6">
    <source>
        <dbReference type="Proteomes" id="UP000182737"/>
    </source>
</evidence>
<dbReference type="PROSITE" id="PS00041">
    <property type="entry name" value="HTH_ARAC_FAMILY_1"/>
    <property type="match status" value="1"/>
</dbReference>
<dbReference type="GO" id="GO:0003700">
    <property type="term" value="F:DNA-binding transcription factor activity"/>
    <property type="evidence" value="ECO:0007669"/>
    <property type="project" value="InterPro"/>
</dbReference>
<dbReference type="RefSeq" id="WP_074931318.1">
    <property type="nucleotide sequence ID" value="NZ_FORI01000004.1"/>
</dbReference>
<dbReference type="Pfam" id="PF12833">
    <property type="entry name" value="HTH_18"/>
    <property type="match status" value="1"/>
</dbReference>
<evidence type="ECO:0000259" key="4">
    <source>
        <dbReference type="PROSITE" id="PS01124"/>
    </source>
</evidence>
<dbReference type="Pfam" id="PF02311">
    <property type="entry name" value="AraC_binding"/>
    <property type="match status" value="1"/>
</dbReference>
<dbReference type="InterPro" id="IPR018062">
    <property type="entry name" value="HTH_AraC-typ_CS"/>
</dbReference>
<dbReference type="InterPro" id="IPR014710">
    <property type="entry name" value="RmlC-like_jellyroll"/>
</dbReference>
<dbReference type="CDD" id="cd02208">
    <property type="entry name" value="cupin_RmlC-like"/>
    <property type="match status" value="1"/>
</dbReference>
<dbReference type="InterPro" id="IPR037923">
    <property type="entry name" value="HTH-like"/>
</dbReference>
<keyword evidence="2 5" id="KW-0238">DNA-binding</keyword>
<dbReference type="OrthoDB" id="320050at2"/>
<sequence>MASTRERIHQTINHGKKTFPYSVYHVCIPDWMKKYPLHWHDEFEMIYIYKGQGMFSVNGFKNVCKEGDLIIVPPGSIHSIDQKQNDFVEYFNIIFSLSLLEENPESHCFRNYLSQLSENDCMKDLFLFSASPICKRLTPLICDLIAHRHAEYSGYEMMIKARLYEILFILFNENLNDKKSSPQNQREKENALRLKKILSYMKEHFAEKITIEEVSEITSLSESRFMTFFKNQTGTSFIKYLNDYRLEAAAEQLLQTRKAITQIALENGFENISYFVRAFKSKYNCTPHEYRKAGNE</sequence>
<dbReference type="InterPro" id="IPR009057">
    <property type="entry name" value="Homeodomain-like_sf"/>
</dbReference>
<keyword evidence="3" id="KW-0804">Transcription</keyword>
<gene>
    <name evidence="5" type="ORF">SAMN04487775_104224</name>
</gene>
<dbReference type="AlphaFoldDB" id="A0A1I3KDP3"/>
<dbReference type="Gene3D" id="1.10.10.60">
    <property type="entry name" value="Homeodomain-like"/>
    <property type="match status" value="2"/>
</dbReference>
<protein>
    <submittedName>
        <fullName evidence="5">AraC-type DNA-binding protein</fullName>
    </submittedName>
</protein>
<dbReference type="GO" id="GO:0043565">
    <property type="term" value="F:sequence-specific DNA binding"/>
    <property type="evidence" value="ECO:0007669"/>
    <property type="project" value="InterPro"/>
</dbReference>
<evidence type="ECO:0000313" key="5">
    <source>
        <dbReference type="EMBL" id="SFI70398.1"/>
    </source>
</evidence>
<evidence type="ECO:0000256" key="3">
    <source>
        <dbReference type="ARBA" id="ARBA00023163"/>
    </source>
</evidence>
<dbReference type="PROSITE" id="PS01124">
    <property type="entry name" value="HTH_ARAC_FAMILY_2"/>
    <property type="match status" value="1"/>
</dbReference>
<keyword evidence="1" id="KW-0805">Transcription regulation</keyword>
<evidence type="ECO:0000256" key="1">
    <source>
        <dbReference type="ARBA" id="ARBA00023015"/>
    </source>
</evidence>
<dbReference type="EMBL" id="FORI01000004">
    <property type="protein sequence ID" value="SFI70398.1"/>
    <property type="molecule type" value="Genomic_DNA"/>
</dbReference>
<dbReference type="InterPro" id="IPR003313">
    <property type="entry name" value="AraC-bd"/>
</dbReference>
<dbReference type="SUPFAM" id="SSF51215">
    <property type="entry name" value="Regulatory protein AraC"/>
    <property type="match status" value="1"/>
</dbReference>
<dbReference type="InterPro" id="IPR020449">
    <property type="entry name" value="Tscrpt_reg_AraC-type_HTH"/>
</dbReference>
<evidence type="ECO:0000256" key="2">
    <source>
        <dbReference type="ARBA" id="ARBA00023125"/>
    </source>
</evidence>
<dbReference type="PANTHER" id="PTHR43280">
    <property type="entry name" value="ARAC-FAMILY TRANSCRIPTIONAL REGULATOR"/>
    <property type="match status" value="1"/>
</dbReference>
<dbReference type="SUPFAM" id="SSF46689">
    <property type="entry name" value="Homeodomain-like"/>
    <property type="match status" value="2"/>
</dbReference>
<dbReference type="SMART" id="SM00342">
    <property type="entry name" value="HTH_ARAC"/>
    <property type="match status" value="1"/>
</dbReference>
<name>A0A1I3KDP3_9SPIR</name>
<proteinExistence type="predicted"/>
<reference evidence="6" key="1">
    <citation type="submission" date="2016-10" db="EMBL/GenBank/DDBJ databases">
        <authorList>
            <person name="Varghese N."/>
            <person name="Submissions S."/>
        </authorList>
    </citation>
    <scope>NUCLEOTIDE SEQUENCE [LARGE SCALE GENOMIC DNA]</scope>
    <source>
        <strain evidence="6">XBD1002</strain>
    </source>
</reference>
<dbReference type="Proteomes" id="UP000182737">
    <property type="component" value="Unassembled WGS sequence"/>
</dbReference>
<dbReference type="PANTHER" id="PTHR43280:SF2">
    <property type="entry name" value="HTH-TYPE TRANSCRIPTIONAL REGULATOR EXSA"/>
    <property type="match status" value="1"/>
</dbReference>
<dbReference type="Gene3D" id="2.60.120.10">
    <property type="entry name" value="Jelly Rolls"/>
    <property type="match status" value="1"/>
</dbReference>
<keyword evidence="6" id="KW-1185">Reference proteome</keyword>
<feature type="domain" description="HTH araC/xylS-type" evidence="4">
    <location>
        <begin position="195"/>
        <end position="293"/>
    </location>
</feature>
<organism evidence="5 6">
    <name type="scientific">Treponema bryantii</name>
    <dbReference type="NCBI Taxonomy" id="163"/>
    <lineage>
        <taxon>Bacteria</taxon>
        <taxon>Pseudomonadati</taxon>
        <taxon>Spirochaetota</taxon>
        <taxon>Spirochaetia</taxon>
        <taxon>Spirochaetales</taxon>
        <taxon>Treponemataceae</taxon>
        <taxon>Treponema</taxon>
    </lineage>
</organism>
<dbReference type="InterPro" id="IPR018060">
    <property type="entry name" value="HTH_AraC"/>
</dbReference>
<accession>A0A1I3KDP3</accession>
<dbReference type="PRINTS" id="PR00032">
    <property type="entry name" value="HTHARAC"/>
</dbReference>